<dbReference type="CDD" id="cd04723">
    <property type="entry name" value="HisA_HisF"/>
    <property type="match status" value="1"/>
</dbReference>
<protein>
    <submittedName>
        <fullName evidence="7">Phosphoribosylformimino-5-aminoimidazole carboxamide ribotide isomerase</fullName>
        <ecNumber evidence="7">5.3.1.16</ecNumber>
    </submittedName>
</protein>
<dbReference type="InterPro" id="IPR011060">
    <property type="entry name" value="RibuloseP-bd_barrel"/>
</dbReference>
<dbReference type="GO" id="GO:0003949">
    <property type="term" value="F:1-(5-phosphoribosyl)-5-[(5-phosphoribosylamino)methylideneamino]imidazole-4-carboxamide isomerase activity"/>
    <property type="evidence" value="ECO:0007669"/>
    <property type="project" value="UniProtKB-EC"/>
</dbReference>
<proteinExistence type="inferred from homology"/>
<dbReference type="Proteomes" id="UP001232343">
    <property type="component" value="Unassembled WGS sequence"/>
</dbReference>
<dbReference type="NCBIfam" id="TIGR02129">
    <property type="entry name" value="hisA_euk"/>
    <property type="match status" value="1"/>
</dbReference>
<evidence type="ECO:0000256" key="6">
    <source>
        <dbReference type="RuleBase" id="RU003657"/>
    </source>
</evidence>
<reference evidence="7 8" key="1">
    <citation type="submission" date="2023-07" db="EMBL/GenBank/DDBJ databases">
        <title>Genomic Encyclopedia of Type Strains, Phase IV (KMG-IV): sequencing the most valuable type-strain genomes for metagenomic binning, comparative biology and taxonomic classification.</title>
        <authorList>
            <person name="Goeker M."/>
        </authorList>
    </citation>
    <scope>NUCLEOTIDE SEQUENCE [LARGE SCALE GENOMIC DNA]</scope>
    <source>
        <strain evidence="7 8">DSM 27848</strain>
    </source>
</reference>
<dbReference type="InterPro" id="IPR011858">
    <property type="entry name" value="His6/HISN3"/>
</dbReference>
<name>A0ABU0D6B6_9BACI</name>
<dbReference type="EC" id="5.3.1.16" evidence="7"/>
<keyword evidence="3 6" id="KW-0368">Histidine biosynthesis</keyword>
<dbReference type="EMBL" id="JAUSUO010000007">
    <property type="protein sequence ID" value="MDQ0343953.1"/>
    <property type="molecule type" value="Genomic_DNA"/>
</dbReference>
<evidence type="ECO:0000256" key="2">
    <source>
        <dbReference type="ARBA" id="ARBA00022605"/>
    </source>
</evidence>
<dbReference type="InterPro" id="IPR044524">
    <property type="entry name" value="Isoase_HisA-like"/>
</dbReference>
<dbReference type="Gene3D" id="3.20.20.70">
    <property type="entry name" value="Aldolase class I"/>
    <property type="match status" value="1"/>
</dbReference>
<dbReference type="SUPFAM" id="SSF51366">
    <property type="entry name" value="Ribulose-phoshate binding barrel"/>
    <property type="match status" value="1"/>
</dbReference>
<evidence type="ECO:0000256" key="5">
    <source>
        <dbReference type="ARBA" id="ARBA00029440"/>
    </source>
</evidence>
<keyword evidence="8" id="KW-1185">Reference proteome</keyword>
<comment type="pathway">
    <text evidence="5">Amino-acid biosynthesis.</text>
</comment>
<organism evidence="7 8">
    <name type="scientific">Lederbergia wuyishanensis</name>
    <dbReference type="NCBI Taxonomy" id="1347903"/>
    <lineage>
        <taxon>Bacteria</taxon>
        <taxon>Bacillati</taxon>
        <taxon>Bacillota</taxon>
        <taxon>Bacilli</taxon>
        <taxon>Bacillales</taxon>
        <taxon>Bacillaceae</taxon>
        <taxon>Lederbergia</taxon>
    </lineage>
</organism>
<dbReference type="Pfam" id="PF00977">
    <property type="entry name" value="His_biosynth"/>
    <property type="match status" value="1"/>
</dbReference>
<comment type="similarity">
    <text evidence="1 6">Belongs to the HisA/HisF family.</text>
</comment>
<evidence type="ECO:0000313" key="7">
    <source>
        <dbReference type="EMBL" id="MDQ0343953.1"/>
    </source>
</evidence>
<comment type="caution">
    <text evidence="7">The sequence shown here is derived from an EMBL/GenBank/DDBJ whole genome shotgun (WGS) entry which is preliminary data.</text>
</comment>
<evidence type="ECO:0000313" key="8">
    <source>
        <dbReference type="Proteomes" id="UP001232343"/>
    </source>
</evidence>
<dbReference type="PANTHER" id="PTHR43090">
    <property type="entry name" value="1-(5-PHOSPHORIBOSYL)-5-[(5-PHOSPHORIBOSYLAMINO)METHYLIDENEAMINO] IMIDAZOLE-4-CARBOXAMIDE ISOMERASE"/>
    <property type="match status" value="1"/>
</dbReference>
<sequence length="258" mass="28807">MKELIKLKFRPCIDIHQGKVKQIVGDTLRLDNDLVTENFVSEHGSAFYASMFKNDGLTGGHVIMLGDGNKDSAIQALNEYPEGLQIGGGITSDNANFYLENGASHVIVTSYIFENGELKKDRLNRIVETVGKDKLVIDLSCKKKNGKWFVVTNKWTQYSNLEVNSSTIRELEKYCDEFLIHAVDVEGKRSGIQEDLVEQLSKWVSIPTTYAGGVSSIKDLETFYQISNGNLDITIGSSLDIFGGDLSYREVVEFCRSK</sequence>
<keyword evidence="2 6" id="KW-0028">Amino-acid biosynthesis</keyword>
<evidence type="ECO:0000256" key="1">
    <source>
        <dbReference type="ARBA" id="ARBA00009667"/>
    </source>
</evidence>
<accession>A0ABU0D6B6</accession>
<dbReference type="InterPro" id="IPR006062">
    <property type="entry name" value="His_biosynth"/>
</dbReference>
<gene>
    <name evidence="7" type="ORF">J2S14_002788</name>
</gene>
<keyword evidence="4 7" id="KW-0413">Isomerase</keyword>
<evidence type="ECO:0000256" key="4">
    <source>
        <dbReference type="ARBA" id="ARBA00023235"/>
    </source>
</evidence>
<dbReference type="InterPro" id="IPR013785">
    <property type="entry name" value="Aldolase_TIM"/>
</dbReference>
<evidence type="ECO:0000256" key="3">
    <source>
        <dbReference type="ARBA" id="ARBA00023102"/>
    </source>
</evidence>
<dbReference type="PANTHER" id="PTHR43090:SF2">
    <property type="entry name" value="1-(5-PHOSPHORIBOSYL)-5-[(5-PHOSPHORIBOSYLAMINO)METHYLIDENEAMINO] IMIDAZOLE-4-CARBOXAMIDE ISOMERASE"/>
    <property type="match status" value="1"/>
</dbReference>